<feature type="compositionally biased region" description="Basic and acidic residues" evidence="1">
    <location>
        <begin position="304"/>
        <end position="322"/>
    </location>
</feature>
<name>A0ABN9Q3X4_9DINO</name>
<gene>
    <name evidence="2" type="ORF">PCOR1329_LOCUS6826</name>
</gene>
<evidence type="ECO:0000313" key="2">
    <source>
        <dbReference type="EMBL" id="CAK0797894.1"/>
    </source>
</evidence>
<protein>
    <submittedName>
        <fullName evidence="2">Uncharacterized protein</fullName>
    </submittedName>
</protein>
<proteinExistence type="predicted"/>
<dbReference type="EMBL" id="CAUYUJ010001836">
    <property type="protein sequence ID" value="CAK0797894.1"/>
    <property type="molecule type" value="Genomic_DNA"/>
</dbReference>
<accession>A0ABN9Q3X4</accession>
<evidence type="ECO:0000313" key="3">
    <source>
        <dbReference type="Proteomes" id="UP001189429"/>
    </source>
</evidence>
<feature type="non-terminal residue" evidence="2">
    <location>
        <position position="347"/>
    </location>
</feature>
<comment type="caution">
    <text evidence="2">The sequence shown here is derived from an EMBL/GenBank/DDBJ whole genome shotgun (WGS) entry which is preliminary data.</text>
</comment>
<feature type="region of interest" description="Disordered" evidence="1">
    <location>
        <begin position="250"/>
        <end position="277"/>
    </location>
</feature>
<feature type="compositionally biased region" description="Basic residues" evidence="1">
    <location>
        <begin position="338"/>
        <end position="347"/>
    </location>
</feature>
<evidence type="ECO:0000256" key="1">
    <source>
        <dbReference type="SAM" id="MobiDB-lite"/>
    </source>
</evidence>
<reference evidence="2" key="1">
    <citation type="submission" date="2023-10" db="EMBL/GenBank/DDBJ databases">
        <authorList>
            <person name="Chen Y."/>
            <person name="Shah S."/>
            <person name="Dougan E. K."/>
            <person name="Thang M."/>
            <person name="Chan C."/>
        </authorList>
    </citation>
    <scope>NUCLEOTIDE SEQUENCE [LARGE SCALE GENOMIC DNA]</scope>
</reference>
<feature type="region of interest" description="Disordered" evidence="1">
    <location>
        <begin position="303"/>
        <end position="347"/>
    </location>
</feature>
<sequence>MCGSDGAGHGCLGDMVALPHVLEPQRYLMTSLLFLGGESLRDCEDEKAAIALLQGTSGCAYTYRGLVAATCELDDHVATDVARRMSTAELRGAVPLHSRTQGLRTKGFQALAMAMCLTEELRDLHKGCPFKLFRLLVTPDDDSLIMEIEHDVHLWCPWPEAFIGTWKEHGLACDSALMDLRVAVLSASFDTSALEAKHSAIRRVLLGRSNQTTPPSVDDVSALEVLRLYRKHAARVESILFPASAAADDGGDVDGPGLDATGGPAQASGKKRRGGGGAWRMFVASHPEVRDMSIMSDMYDNLTPEERSQLLERGRSATEQHRLGSAATQGSTRVAARVAKRQRRENE</sequence>
<keyword evidence="3" id="KW-1185">Reference proteome</keyword>
<dbReference type="Proteomes" id="UP001189429">
    <property type="component" value="Unassembled WGS sequence"/>
</dbReference>
<organism evidence="2 3">
    <name type="scientific">Prorocentrum cordatum</name>
    <dbReference type="NCBI Taxonomy" id="2364126"/>
    <lineage>
        <taxon>Eukaryota</taxon>
        <taxon>Sar</taxon>
        <taxon>Alveolata</taxon>
        <taxon>Dinophyceae</taxon>
        <taxon>Prorocentrales</taxon>
        <taxon>Prorocentraceae</taxon>
        <taxon>Prorocentrum</taxon>
    </lineage>
</organism>